<keyword evidence="5 9" id="KW-0812">Transmembrane</keyword>
<dbReference type="EMBL" id="RCCE01000005">
    <property type="protein sequence ID" value="RLJ41436.1"/>
    <property type="molecule type" value="Genomic_DNA"/>
</dbReference>
<feature type="domain" description="Bacterial sugar transferase" evidence="10">
    <location>
        <begin position="38"/>
        <end position="226"/>
    </location>
</feature>
<evidence type="ECO:0000256" key="8">
    <source>
        <dbReference type="ARBA" id="ARBA00023169"/>
    </source>
</evidence>
<dbReference type="RefSeq" id="WP_121026491.1">
    <property type="nucleotide sequence ID" value="NZ_RCCE01000005.1"/>
</dbReference>
<comment type="subcellular location">
    <subcellularLocation>
        <location evidence="1">Cell membrane</location>
    </subcellularLocation>
</comment>
<evidence type="ECO:0000256" key="9">
    <source>
        <dbReference type="SAM" id="Phobius"/>
    </source>
</evidence>
<proteinExistence type="inferred from homology"/>
<dbReference type="AlphaFoldDB" id="A0A497VQZ8"/>
<evidence type="ECO:0000313" key="11">
    <source>
        <dbReference type="EMBL" id="RLJ41436.1"/>
    </source>
</evidence>
<dbReference type="GO" id="GO:0016780">
    <property type="term" value="F:phosphotransferase activity, for other substituted phosphate groups"/>
    <property type="evidence" value="ECO:0007669"/>
    <property type="project" value="TreeGrafter"/>
</dbReference>
<comment type="similarity">
    <text evidence="2">Belongs to the bacterial sugar transferase family.</text>
</comment>
<evidence type="ECO:0000256" key="2">
    <source>
        <dbReference type="ARBA" id="ARBA00006464"/>
    </source>
</evidence>
<accession>A0A497VQZ8</accession>
<gene>
    <name evidence="11" type="ORF">BCF46_3229</name>
</gene>
<dbReference type="OrthoDB" id="9808602at2"/>
<dbReference type="PANTHER" id="PTHR30576:SF4">
    <property type="entry name" value="UNDECAPRENYL-PHOSPHATE GALACTOSE PHOSPHOTRANSFERASE"/>
    <property type="match status" value="1"/>
</dbReference>
<keyword evidence="3" id="KW-1003">Cell membrane</keyword>
<keyword evidence="7 9" id="KW-0472">Membrane</keyword>
<evidence type="ECO:0000256" key="5">
    <source>
        <dbReference type="ARBA" id="ARBA00022692"/>
    </source>
</evidence>
<evidence type="ECO:0000256" key="6">
    <source>
        <dbReference type="ARBA" id="ARBA00022989"/>
    </source>
</evidence>
<evidence type="ECO:0000256" key="7">
    <source>
        <dbReference type="ARBA" id="ARBA00023136"/>
    </source>
</evidence>
<dbReference type="GO" id="GO:0000271">
    <property type="term" value="P:polysaccharide biosynthetic process"/>
    <property type="evidence" value="ECO:0007669"/>
    <property type="project" value="UniProtKB-KW"/>
</dbReference>
<name>A0A497VQZ8_9RHOB</name>
<keyword evidence="4 11" id="KW-0808">Transferase</keyword>
<dbReference type="InterPro" id="IPR003362">
    <property type="entry name" value="Bact_transf"/>
</dbReference>
<organism evidence="11 12">
    <name type="scientific">Litoreibacter meonggei</name>
    <dbReference type="NCBI Taxonomy" id="1049199"/>
    <lineage>
        <taxon>Bacteria</taxon>
        <taxon>Pseudomonadati</taxon>
        <taxon>Pseudomonadota</taxon>
        <taxon>Alphaproteobacteria</taxon>
        <taxon>Rhodobacterales</taxon>
        <taxon>Roseobacteraceae</taxon>
        <taxon>Litoreibacter</taxon>
    </lineage>
</organism>
<evidence type="ECO:0000256" key="3">
    <source>
        <dbReference type="ARBA" id="ARBA00022475"/>
    </source>
</evidence>
<comment type="caution">
    <text evidence="11">The sequence shown here is derived from an EMBL/GenBank/DDBJ whole genome shotgun (WGS) entry which is preliminary data.</text>
</comment>
<feature type="transmembrane region" description="Helical" evidence="9">
    <location>
        <begin position="43"/>
        <end position="66"/>
    </location>
</feature>
<evidence type="ECO:0000256" key="4">
    <source>
        <dbReference type="ARBA" id="ARBA00022679"/>
    </source>
</evidence>
<dbReference type="Proteomes" id="UP000269157">
    <property type="component" value="Unassembled WGS sequence"/>
</dbReference>
<evidence type="ECO:0000256" key="1">
    <source>
        <dbReference type="ARBA" id="ARBA00004236"/>
    </source>
</evidence>
<reference evidence="11 12" key="1">
    <citation type="submission" date="2018-10" db="EMBL/GenBank/DDBJ databases">
        <title>Genomic Encyclopedia of Archaeal and Bacterial Type Strains, Phase II (KMG-II): from individual species to whole genera.</title>
        <authorList>
            <person name="Goeker M."/>
        </authorList>
    </citation>
    <scope>NUCLEOTIDE SEQUENCE [LARGE SCALE GENOMIC DNA]</scope>
    <source>
        <strain evidence="11 12">DSM 29466</strain>
    </source>
</reference>
<keyword evidence="6 9" id="KW-1133">Transmembrane helix</keyword>
<sequence>MDARPTTEFETARSVVDTHHVPVVKSQSSGASYALFWKRTLDIILVIVTAPISVPLVFLGACLAMLDGGSAFYFQPRVGRGGKMFRMFKLRTMRVDAERRLSEILMQDPRAAIEWQQNQKLRRDPRVTYIGKALRKTSLDELPQLWNVVLGDMSLVGPRPILQEQAILYPGSAYFKLRPGLTGPWQVLGRNDESFVSRAKYDAMYERELGLFSDLSLIGRTFGVVLLGTGH</sequence>
<keyword evidence="8" id="KW-0270">Exopolysaccharide synthesis</keyword>
<dbReference type="PANTHER" id="PTHR30576">
    <property type="entry name" value="COLANIC BIOSYNTHESIS UDP-GLUCOSE LIPID CARRIER TRANSFERASE"/>
    <property type="match status" value="1"/>
</dbReference>
<dbReference type="Pfam" id="PF02397">
    <property type="entry name" value="Bac_transf"/>
    <property type="match status" value="1"/>
</dbReference>
<evidence type="ECO:0000259" key="10">
    <source>
        <dbReference type="Pfam" id="PF02397"/>
    </source>
</evidence>
<evidence type="ECO:0000313" key="12">
    <source>
        <dbReference type="Proteomes" id="UP000269157"/>
    </source>
</evidence>
<protein>
    <submittedName>
        <fullName evidence="11">Lipopolysaccharide/colanic/teichoic acid biosynthesis glycosyltransferase</fullName>
    </submittedName>
</protein>
<dbReference type="GO" id="GO:0005886">
    <property type="term" value="C:plasma membrane"/>
    <property type="evidence" value="ECO:0007669"/>
    <property type="project" value="UniProtKB-SubCell"/>
</dbReference>
<keyword evidence="12" id="KW-1185">Reference proteome</keyword>